<dbReference type="PANTHER" id="PTHR10816">
    <property type="entry name" value="MYELIN TRANSCRIPTION FACTOR 1-RELATED"/>
    <property type="match status" value="1"/>
</dbReference>
<dbReference type="STRING" id="36166.T1H5F2"/>
<dbReference type="HOGENOM" id="CLU_065235_0_0_1"/>
<dbReference type="Proteomes" id="UP000015102">
    <property type="component" value="Unassembled WGS sequence"/>
</dbReference>
<keyword evidence="6" id="KW-1185">Reference proteome</keyword>
<reference evidence="6" key="1">
    <citation type="submission" date="2013-02" db="EMBL/GenBank/DDBJ databases">
        <authorList>
            <person name="Hughes D."/>
        </authorList>
    </citation>
    <scope>NUCLEOTIDE SEQUENCE</scope>
    <source>
        <strain>Durham</strain>
        <strain evidence="6">NC isolate 2 -- Noor lab</strain>
    </source>
</reference>
<dbReference type="GO" id="GO:0006357">
    <property type="term" value="P:regulation of transcription by RNA polymerase II"/>
    <property type="evidence" value="ECO:0007669"/>
    <property type="project" value="TreeGrafter"/>
</dbReference>
<name>T1H5F2_MEGSC</name>
<evidence type="ECO:0000313" key="6">
    <source>
        <dbReference type="Proteomes" id="UP000015102"/>
    </source>
</evidence>
<feature type="domain" description="Interferon regulatory factor 2-binding protein 1/2-like zinc finger" evidence="4">
    <location>
        <begin position="7"/>
        <end position="58"/>
    </location>
</feature>
<dbReference type="PANTHER" id="PTHR10816:SF19">
    <property type="entry name" value="PROTEIN INTERACTING WITH TTK69 AND SIN3A, ISOFORM D"/>
    <property type="match status" value="1"/>
</dbReference>
<dbReference type="Pfam" id="PF11261">
    <property type="entry name" value="IRF-2BP1_2"/>
    <property type="match status" value="1"/>
</dbReference>
<feature type="compositionally biased region" description="Low complexity" evidence="3">
    <location>
        <begin position="73"/>
        <end position="83"/>
    </location>
</feature>
<evidence type="ECO:0000313" key="5">
    <source>
        <dbReference type="EnsemblMetazoa" id="MESCA011529-PA"/>
    </source>
</evidence>
<evidence type="ECO:0000256" key="2">
    <source>
        <dbReference type="ARBA" id="ARBA00023242"/>
    </source>
</evidence>
<accession>T1H5F2</accession>
<sequence>MSSLHTKRQHCYLCDLPRMPWAMITDFTEAVCRGCVNYEGADRIELVLDAARQMKRLHQAAKRGHENGELMAQQQSQQQPSQQMTQHRGGVGVGVSAANIVNDRAAVSAMISNASISGPGHHHQIYTHSSPHTRGTLMPQPPLLEFPKMDQDGVRHVRISHTMPHHTIPLSRSGIPISAPPPQLAVNIKRPPPDDDDVGHGPDGPSAPKRSDDSQPGA</sequence>
<reference evidence="5" key="2">
    <citation type="submission" date="2015-06" db="UniProtKB">
        <authorList>
            <consortium name="EnsemblMetazoa"/>
        </authorList>
    </citation>
    <scope>IDENTIFICATION</scope>
</reference>
<organism evidence="5 6">
    <name type="scientific">Megaselia scalaris</name>
    <name type="common">Humpbacked fly</name>
    <name type="synonym">Phora scalaris</name>
    <dbReference type="NCBI Taxonomy" id="36166"/>
    <lineage>
        <taxon>Eukaryota</taxon>
        <taxon>Metazoa</taxon>
        <taxon>Ecdysozoa</taxon>
        <taxon>Arthropoda</taxon>
        <taxon>Hexapoda</taxon>
        <taxon>Insecta</taxon>
        <taxon>Pterygota</taxon>
        <taxon>Neoptera</taxon>
        <taxon>Endopterygota</taxon>
        <taxon>Diptera</taxon>
        <taxon>Brachycera</taxon>
        <taxon>Muscomorpha</taxon>
        <taxon>Platypezoidea</taxon>
        <taxon>Phoridae</taxon>
        <taxon>Megaseliini</taxon>
        <taxon>Megaselia</taxon>
    </lineage>
</organism>
<evidence type="ECO:0000256" key="1">
    <source>
        <dbReference type="ARBA" id="ARBA00004123"/>
    </source>
</evidence>
<dbReference type="InterPro" id="IPR022750">
    <property type="entry name" value="IRF-2BP1_2-like_Znf"/>
</dbReference>
<feature type="region of interest" description="Disordered" evidence="3">
    <location>
        <begin position="61"/>
        <end position="88"/>
    </location>
</feature>
<proteinExistence type="predicted"/>
<dbReference type="EMBL" id="CAQQ02104109">
    <property type="status" value="NOT_ANNOTATED_CDS"/>
    <property type="molecule type" value="Genomic_DNA"/>
</dbReference>
<feature type="region of interest" description="Disordered" evidence="3">
    <location>
        <begin position="166"/>
        <end position="218"/>
    </location>
</feature>
<keyword evidence="2" id="KW-0539">Nucleus</keyword>
<evidence type="ECO:0000259" key="4">
    <source>
        <dbReference type="Pfam" id="PF11261"/>
    </source>
</evidence>
<evidence type="ECO:0000256" key="3">
    <source>
        <dbReference type="SAM" id="MobiDB-lite"/>
    </source>
</evidence>
<dbReference type="EnsemblMetazoa" id="MESCA011529-RA">
    <property type="protein sequence ID" value="MESCA011529-PA"/>
    <property type="gene ID" value="MESCA011529"/>
</dbReference>
<dbReference type="AlphaFoldDB" id="T1H5F2"/>
<dbReference type="GO" id="GO:0005634">
    <property type="term" value="C:nucleus"/>
    <property type="evidence" value="ECO:0007669"/>
    <property type="project" value="UniProtKB-SubCell"/>
</dbReference>
<dbReference type="GO" id="GO:0003714">
    <property type="term" value="F:transcription corepressor activity"/>
    <property type="evidence" value="ECO:0007669"/>
    <property type="project" value="TreeGrafter"/>
</dbReference>
<protein>
    <recommendedName>
        <fullName evidence="4">Interferon regulatory factor 2-binding protein 1/2-like zinc finger domain-containing protein</fullName>
    </recommendedName>
</protein>
<comment type="subcellular location">
    <subcellularLocation>
        <location evidence="1">Nucleus</location>
    </subcellularLocation>
</comment>
<feature type="compositionally biased region" description="Basic and acidic residues" evidence="3">
    <location>
        <begin position="209"/>
        <end position="218"/>
    </location>
</feature>